<keyword evidence="3" id="KW-1185">Reference proteome</keyword>
<gene>
    <name evidence="2" type="ORF">CA54_40670</name>
</gene>
<comment type="caution">
    <text evidence="2">The sequence shown here is derived from an EMBL/GenBank/DDBJ whole genome shotgun (WGS) entry which is preliminary data.</text>
</comment>
<evidence type="ECO:0000313" key="3">
    <source>
        <dbReference type="Proteomes" id="UP000320735"/>
    </source>
</evidence>
<evidence type="ECO:0000256" key="1">
    <source>
        <dbReference type="SAM" id="MobiDB-lite"/>
    </source>
</evidence>
<reference evidence="2 3" key="1">
    <citation type="submission" date="2019-02" db="EMBL/GenBank/DDBJ databases">
        <title>Deep-cultivation of Planctomycetes and their phenomic and genomic characterization uncovers novel biology.</title>
        <authorList>
            <person name="Wiegand S."/>
            <person name="Jogler M."/>
            <person name="Boedeker C."/>
            <person name="Pinto D."/>
            <person name="Vollmers J."/>
            <person name="Rivas-Marin E."/>
            <person name="Kohn T."/>
            <person name="Peeters S.H."/>
            <person name="Heuer A."/>
            <person name="Rast P."/>
            <person name="Oberbeckmann S."/>
            <person name="Bunk B."/>
            <person name="Jeske O."/>
            <person name="Meyerdierks A."/>
            <person name="Storesund J.E."/>
            <person name="Kallscheuer N."/>
            <person name="Luecker S."/>
            <person name="Lage O.M."/>
            <person name="Pohl T."/>
            <person name="Merkel B.J."/>
            <person name="Hornburger P."/>
            <person name="Mueller R.-W."/>
            <person name="Bruemmer F."/>
            <person name="Labrenz M."/>
            <person name="Spormann A.M."/>
            <person name="Op Den Camp H."/>
            <person name="Overmann J."/>
            <person name="Amann R."/>
            <person name="Jetten M.S.M."/>
            <person name="Mascher T."/>
            <person name="Medema M.H."/>
            <person name="Devos D.P."/>
            <person name="Kaster A.-K."/>
            <person name="Ovreas L."/>
            <person name="Rohde M."/>
            <person name="Galperin M.Y."/>
            <person name="Jogler C."/>
        </authorList>
    </citation>
    <scope>NUCLEOTIDE SEQUENCE [LARGE SCALE GENOMIC DNA]</scope>
    <source>
        <strain evidence="2 3">CA54</strain>
    </source>
</reference>
<sequence length="102" mass="11282">MQQPAFLPDQSYRRGRSSEHNDWPTLLDGICGGGSNTILCGAHNDNIHVGGGFTYISTFAGYYFIVAYGTNYIDSGLGNDFVYGFNLLDDEEDLFDLLARTQ</sequence>
<name>A0A5C6BA25_9PLAN</name>
<dbReference type="Proteomes" id="UP000320735">
    <property type="component" value="Unassembled WGS sequence"/>
</dbReference>
<dbReference type="RefSeq" id="WP_146372620.1">
    <property type="nucleotide sequence ID" value="NZ_SJPP01000002.1"/>
</dbReference>
<organism evidence="2 3">
    <name type="scientific">Symmachiella macrocystis</name>
    <dbReference type="NCBI Taxonomy" id="2527985"/>
    <lineage>
        <taxon>Bacteria</taxon>
        <taxon>Pseudomonadati</taxon>
        <taxon>Planctomycetota</taxon>
        <taxon>Planctomycetia</taxon>
        <taxon>Planctomycetales</taxon>
        <taxon>Planctomycetaceae</taxon>
        <taxon>Symmachiella</taxon>
    </lineage>
</organism>
<protein>
    <submittedName>
        <fullName evidence="2">Uncharacterized protein</fullName>
    </submittedName>
</protein>
<evidence type="ECO:0000313" key="2">
    <source>
        <dbReference type="EMBL" id="TWU08830.1"/>
    </source>
</evidence>
<dbReference type="EMBL" id="SJPP01000002">
    <property type="protein sequence ID" value="TWU08830.1"/>
    <property type="molecule type" value="Genomic_DNA"/>
</dbReference>
<feature type="region of interest" description="Disordered" evidence="1">
    <location>
        <begin position="1"/>
        <end position="20"/>
    </location>
</feature>
<dbReference type="AlphaFoldDB" id="A0A5C6BA25"/>
<proteinExistence type="predicted"/>
<accession>A0A5C6BA25</accession>